<dbReference type="GO" id="GO:0007423">
    <property type="term" value="P:sensory organ development"/>
    <property type="evidence" value="ECO:0007669"/>
    <property type="project" value="TreeGrafter"/>
</dbReference>
<keyword evidence="3" id="KW-0804">Transcription</keyword>
<dbReference type="FunFam" id="4.10.280.10:FF:000031">
    <property type="entry name" value="Oligodendrocyte transcription factor 3"/>
    <property type="match status" value="1"/>
</dbReference>
<keyword evidence="8" id="KW-1185">Reference proteome</keyword>
<dbReference type="PANTHER" id="PTHR19290:SF164">
    <property type="entry name" value="BHLH DOMAIN-CONTAINING PROTEIN"/>
    <property type="match status" value="1"/>
</dbReference>
<gene>
    <name evidence="7" type="ORF">DGYR_LOCUS2565</name>
</gene>
<dbReference type="GO" id="GO:0045944">
    <property type="term" value="P:positive regulation of transcription by RNA polymerase II"/>
    <property type="evidence" value="ECO:0007669"/>
    <property type="project" value="TreeGrafter"/>
</dbReference>
<dbReference type="OrthoDB" id="10011855at2759"/>
<dbReference type="SUPFAM" id="SSF47459">
    <property type="entry name" value="HLH, helix-loop-helix DNA-binding domain"/>
    <property type="match status" value="1"/>
</dbReference>
<dbReference type="Gene3D" id="4.10.280.10">
    <property type="entry name" value="Helix-loop-helix DNA-binding domain"/>
    <property type="match status" value="1"/>
</dbReference>
<dbReference type="Pfam" id="PF00010">
    <property type="entry name" value="HLH"/>
    <property type="match status" value="1"/>
</dbReference>
<keyword evidence="2" id="KW-0238">DNA-binding</keyword>
<dbReference type="SMART" id="SM00353">
    <property type="entry name" value="HLH"/>
    <property type="match status" value="1"/>
</dbReference>
<dbReference type="EMBL" id="CAJFCJ010000004">
    <property type="protein sequence ID" value="CAD5113604.1"/>
    <property type="molecule type" value="Genomic_DNA"/>
</dbReference>
<dbReference type="InterPro" id="IPR011598">
    <property type="entry name" value="bHLH_dom"/>
</dbReference>
<dbReference type="GO" id="GO:0070888">
    <property type="term" value="F:E-box binding"/>
    <property type="evidence" value="ECO:0007669"/>
    <property type="project" value="TreeGrafter"/>
</dbReference>
<organism evidence="7 8">
    <name type="scientific">Dimorphilus gyrociliatus</name>
    <dbReference type="NCBI Taxonomy" id="2664684"/>
    <lineage>
        <taxon>Eukaryota</taxon>
        <taxon>Metazoa</taxon>
        <taxon>Spiralia</taxon>
        <taxon>Lophotrochozoa</taxon>
        <taxon>Annelida</taxon>
        <taxon>Polychaeta</taxon>
        <taxon>Polychaeta incertae sedis</taxon>
        <taxon>Dinophilidae</taxon>
        <taxon>Dimorphilus</taxon>
    </lineage>
</organism>
<evidence type="ECO:0000256" key="2">
    <source>
        <dbReference type="ARBA" id="ARBA00023125"/>
    </source>
</evidence>
<protein>
    <recommendedName>
        <fullName evidence="6">BHLH domain-containing protein</fullName>
    </recommendedName>
</protein>
<evidence type="ECO:0000259" key="6">
    <source>
        <dbReference type="PROSITE" id="PS50888"/>
    </source>
</evidence>
<dbReference type="GO" id="GO:0000981">
    <property type="term" value="F:DNA-binding transcription factor activity, RNA polymerase II-specific"/>
    <property type="evidence" value="ECO:0007669"/>
    <property type="project" value="TreeGrafter"/>
</dbReference>
<evidence type="ECO:0000256" key="4">
    <source>
        <dbReference type="ARBA" id="ARBA00023242"/>
    </source>
</evidence>
<dbReference type="PANTHER" id="PTHR19290">
    <property type="entry name" value="BASIC HELIX-LOOP-HELIX PROTEIN NEUROGENIN-RELATED"/>
    <property type="match status" value="1"/>
</dbReference>
<dbReference type="PROSITE" id="PS50888">
    <property type="entry name" value="BHLH"/>
    <property type="match status" value="1"/>
</dbReference>
<dbReference type="GO" id="GO:0061564">
    <property type="term" value="P:axon development"/>
    <property type="evidence" value="ECO:0007669"/>
    <property type="project" value="TreeGrafter"/>
</dbReference>
<dbReference type="InterPro" id="IPR050359">
    <property type="entry name" value="bHLH_transcription_factors"/>
</dbReference>
<feature type="domain" description="BHLH" evidence="6">
    <location>
        <begin position="42"/>
        <end position="96"/>
    </location>
</feature>
<feature type="region of interest" description="Disordered" evidence="5">
    <location>
        <begin position="1"/>
        <end position="27"/>
    </location>
</feature>
<feature type="region of interest" description="Disordered" evidence="5">
    <location>
        <begin position="152"/>
        <end position="173"/>
    </location>
</feature>
<sequence length="173" mass="19133">MSDCEIDVGCSPQSDADSTEFKPKVRRSRLSTKTLNDKELQQLRLKVNSRERKRMHDLNSALDGLREVMPYAHGPSVRKLSKIATLLLAKNYILMLQNSLAEMKKLVSDVSTQRMNFPPLPQVPTRFRTNHGFCACADCLTPKLPLPLLPSSSLMSPSSSSSSISPSSSTANI</sequence>
<evidence type="ECO:0000313" key="7">
    <source>
        <dbReference type="EMBL" id="CAD5113604.1"/>
    </source>
</evidence>
<name>A0A7I8VB91_9ANNE</name>
<dbReference type="InterPro" id="IPR036638">
    <property type="entry name" value="HLH_DNA-bd_sf"/>
</dbReference>
<reference evidence="7 8" key="1">
    <citation type="submission" date="2020-08" db="EMBL/GenBank/DDBJ databases">
        <authorList>
            <person name="Hejnol A."/>
        </authorList>
    </citation>
    <scope>NUCLEOTIDE SEQUENCE [LARGE SCALE GENOMIC DNA]</scope>
</reference>
<keyword evidence="4" id="KW-0539">Nucleus</keyword>
<evidence type="ECO:0000256" key="3">
    <source>
        <dbReference type="ARBA" id="ARBA00023163"/>
    </source>
</evidence>
<comment type="caution">
    <text evidence="7">The sequence shown here is derived from an EMBL/GenBank/DDBJ whole genome shotgun (WGS) entry which is preliminary data.</text>
</comment>
<dbReference type="CDD" id="cd19725">
    <property type="entry name" value="bHLH_TS_OLIG2_like"/>
    <property type="match status" value="1"/>
</dbReference>
<evidence type="ECO:0000256" key="5">
    <source>
        <dbReference type="SAM" id="MobiDB-lite"/>
    </source>
</evidence>
<dbReference type="GO" id="GO:0005634">
    <property type="term" value="C:nucleus"/>
    <property type="evidence" value="ECO:0007669"/>
    <property type="project" value="TreeGrafter"/>
</dbReference>
<keyword evidence="1" id="KW-0805">Transcription regulation</keyword>
<dbReference type="GO" id="GO:0046983">
    <property type="term" value="F:protein dimerization activity"/>
    <property type="evidence" value="ECO:0007669"/>
    <property type="project" value="InterPro"/>
</dbReference>
<evidence type="ECO:0000256" key="1">
    <source>
        <dbReference type="ARBA" id="ARBA00023015"/>
    </source>
</evidence>
<dbReference type="AlphaFoldDB" id="A0A7I8VB91"/>
<proteinExistence type="predicted"/>
<dbReference type="Proteomes" id="UP000549394">
    <property type="component" value="Unassembled WGS sequence"/>
</dbReference>
<evidence type="ECO:0000313" key="8">
    <source>
        <dbReference type="Proteomes" id="UP000549394"/>
    </source>
</evidence>
<accession>A0A7I8VB91</accession>